<comment type="caution">
    <text evidence="3">The sequence shown here is derived from an EMBL/GenBank/DDBJ whole genome shotgun (WGS) entry which is preliminary data.</text>
</comment>
<keyword evidence="2" id="KW-0472">Membrane</keyword>
<dbReference type="EMBL" id="VFPA01000005">
    <property type="protein sequence ID" value="TQM03860.1"/>
    <property type="molecule type" value="Genomic_DNA"/>
</dbReference>
<reference evidence="3 4" key="1">
    <citation type="submission" date="2019-06" db="EMBL/GenBank/DDBJ databases">
        <title>Sequencing the genomes of 1000 actinobacteria strains.</title>
        <authorList>
            <person name="Klenk H.-P."/>
        </authorList>
    </citation>
    <scope>NUCLEOTIDE SEQUENCE [LARGE SCALE GENOMIC DNA]</scope>
    <source>
        <strain evidence="3 4">DSM 45301</strain>
    </source>
</reference>
<evidence type="ECO:0000256" key="2">
    <source>
        <dbReference type="SAM" id="Phobius"/>
    </source>
</evidence>
<keyword evidence="2" id="KW-0812">Transmembrane</keyword>
<feature type="compositionally biased region" description="Basic and acidic residues" evidence="1">
    <location>
        <begin position="54"/>
        <end position="63"/>
    </location>
</feature>
<dbReference type="Proteomes" id="UP000315677">
    <property type="component" value="Unassembled WGS sequence"/>
</dbReference>
<dbReference type="AlphaFoldDB" id="A0A543D3E0"/>
<evidence type="ECO:0000256" key="1">
    <source>
        <dbReference type="SAM" id="MobiDB-lite"/>
    </source>
</evidence>
<feature type="transmembrane region" description="Helical" evidence="2">
    <location>
        <begin position="6"/>
        <end position="23"/>
    </location>
</feature>
<proteinExistence type="predicted"/>
<evidence type="ECO:0000313" key="4">
    <source>
        <dbReference type="Proteomes" id="UP000315677"/>
    </source>
</evidence>
<sequence length="78" mass="8103">MLPALVVAGVGVVLLVALVVIVQRPIARFVRARTALQDRVVRGAAALRALRDARRPAAAEGERTPAAIGTHSLPSTTA</sequence>
<feature type="region of interest" description="Disordered" evidence="1">
    <location>
        <begin position="54"/>
        <end position="78"/>
    </location>
</feature>
<gene>
    <name evidence="3" type="ORF">FB558_6885</name>
</gene>
<name>A0A543D3E0_9PSEU</name>
<protein>
    <submittedName>
        <fullName evidence="3">Uncharacterized protein</fullName>
    </submittedName>
</protein>
<keyword evidence="4" id="KW-1185">Reference proteome</keyword>
<organism evidence="3 4">
    <name type="scientific">Pseudonocardia kunmingensis</name>
    <dbReference type="NCBI Taxonomy" id="630975"/>
    <lineage>
        <taxon>Bacteria</taxon>
        <taxon>Bacillati</taxon>
        <taxon>Actinomycetota</taxon>
        <taxon>Actinomycetes</taxon>
        <taxon>Pseudonocardiales</taxon>
        <taxon>Pseudonocardiaceae</taxon>
        <taxon>Pseudonocardia</taxon>
    </lineage>
</organism>
<accession>A0A543D3E0</accession>
<keyword evidence="2" id="KW-1133">Transmembrane helix</keyword>
<evidence type="ECO:0000313" key="3">
    <source>
        <dbReference type="EMBL" id="TQM03860.1"/>
    </source>
</evidence>